<dbReference type="PANTHER" id="PTHR11124">
    <property type="entry name" value="VACUOLAR SORTING PROTEIN VPS29"/>
    <property type="match status" value="1"/>
</dbReference>
<dbReference type="InterPro" id="IPR024654">
    <property type="entry name" value="Calcineurin-like_PHP_lpxH"/>
</dbReference>
<dbReference type="EMBL" id="BEHY01000001">
    <property type="protein sequence ID" value="GBD07799.1"/>
    <property type="molecule type" value="Genomic_DNA"/>
</dbReference>
<feature type="domain" description="Calcineurin-like phosphoesterase" evidence="4">
    <location>
        <begin position="4"/>
        <end position="153"/>
    </location>
</feature>
<evidence type="ECO:0000256" key="2">
    <source>
        <dbReference type="RuleBase" id="RU362039"/>
    </source>
</evidence>
<proteinExistence type="inferred from homology"/>
<feature type="region of interest" description="Disordered" evidence="3">
    <location>
        <begin position="200"/>
        <end position="224"/>
    </location>
</feature>
<comment type="similarity">
    <text evidence="1 2">Belongs to the metallophosphoesterase superfamily. YfcE family.</text>
</comment>
<keyword evidence="2" id="KW-0479">Metal-binding</keyword>
<dbReference type="GO" id="GO:0016787">
    <property type="term" value="F:hydrolase activity"/>
    <property type="evidence" value="ECO:0007669"/>
    <property type="project" value="UniProtKB-UniRule"/>
</dbReference>
<dbReference type="SUPFAM" id="SSF56300">
    <property type="entry name" value="Metallo-dependent phosphatases"/>
    <property type="match status" value="1"/>
</dbReference>
<dbReference type="Pfam" id="PF12850">
    <property type="entry name" value="Metallophos_2"/>
    <property type="match status" value="1"/>
</dbReference>
<evidence type="ECO:0000256" key="1">
    <source>
        <dbReference type="ARBA" id="ARBA00008950"/>
    </source>
</evidence>
<dbReference type="Proteomes" id="UP000236642">
    <property type="component" value="Unassembled WGS sequence"/>
</dbReference>
<evidence type="ECO:0000259" key="4">
    <source>
        <dbReference type="Pfam" id="PF12850"/>
    </source>
</evidence>
<gene>
    <name evidence="5" type="ORF">HRbin22_00025</name>
</gene>
<evidence type="ECO:0000313" key="6">
    <source>
        <dbReference type="Proteomes" id="UP000236642"/>
    </source>
</evidence>
<evidence type="ECO:0000313" key="5">
    <source>
        <dbReference type="EMBL" id="GBD07799.1"/>
    </source>
</evidence>
<dbReference type="AlphaFoldDB" id="A0A2H5Y2X7"/>
<dbReference type="InterPro" id="IPR029052">
    <property type="entry name" value="Metallo-depent_PP-like"/>
</dbReference>
<protein>
    <recommendedName>
        <fullName evidence="2">Phosphoesterase</fullName>
        <ecNumber evidence="2">3.1.4.-</ecNumber>
    </recommendedName>
</protein>
<dbReference type="GO" id="GO:0046872">
    <property type="term" value="F:metal ion binding"/>
    <property type="evidence" value="ECO:0007669"/>
    <property type="project" value="UniProtKB-KW"/>
</dbReference>
<reference evidence="6" key="1">
    <citation type="submission" date="2017-09" db="EMBL/GenBank/DDBJ databases">
        <title>Metaegenomics of thermophilic ammonia-oxidizing enrichment culture.</title>
        <authorList>
            <person name="Kato S."/>
            <person name="Suzuki K."/>
        </authorList>
    </citation>
    <scope>NUCLEOTIDE SEQUENCE [LARGE SCALE GENOMIC DNA]</scope>
</reference>
<dbReference type="NCBIfam" id="TIGR00040">
    <property type="entry name" value="yfcE"/>
    <property type="match status" value="1"/>
</dbReference>
<dbReference type="EC" id="3.1.4.-" evidence="2"/>
<organism evidence="5 6">
    <name type="scientific">Candidatus Thermoflexus japonica</name>
    <dbReference type="NCBI Taxonomy" id="2035417"/>
    <lineage>
        <taxon>Bacteria</taxon>
        <taxon>Bacillati</taxon>
        <taxon>Chloroflexota</taxon>
        <taxon>Thermoflexia</taxon>
        <taxon>Thermoflexales</taxon>
        <taxon>Thermoflexaceae</taxon>
        <taxon>Thermoflexus</taxon>
    </lineage>
</organism>
<sequence>MRTMTVGLIADTHVPQRLERLPPQVAGVFRGVALILHAGDLNRWPVLEELARLAPVVAVRGNADLGLRLPWREIVEINGVRIGLVHGHGGWPVYLRNKIRETVIGFEPLRYLRYARFAFPEPVHVIVSGHTHRPHLVRVNGVWLVNPGPVAPDYYIQQGPAVGLLHVSPGNLRYEWIDLSSGRTRDWALPLFSEGRDEMGSYKTGQPRHDSHISPVDRSGITVW</sequence>
<comment type="cofactor">
    <cofactor evidence="2">
        <name>a divalent metal cation</name>
        <dbReference type="ChEBI" id="CHEBI:60240"/>
    </cofactor>
</comment>
<evidence type="ECO:0000256" key="3">
    <source>
        <dbReference type="SAM" id="MobiDB-lite"/>
    </source>
</evidence>
<comment type="caution">
    <text evidence="5">The sequence shown here is derived from an EMBL/GenBank/DDBJ whole genome shotgun (WGS) entry which is preliminary data.</text>
</comment>
<accession>A0A2H5Y2X7</accession>
<dbReference type="InterPro" id="IPR000979">
    <property type="entry name" value="Phosphodiesterase_MJ0936/Vps29"/>
</dbReference>
<dbReference type="Gene3D" id="3.60.21.10">
    <property type="match status" value="1"/>
</dbReference>
<name>A0A2H5Y2X7_9CHLR</name>